<dbReference type="OrthoDB" id="3469225at2759"/>
<dbReference type="Proteomes" id="UP000053958">
    <property type="component" value="Unassembled WGS sequence"/>
</dbReference>
<dbReference type="EMBL" id="LASV01000160">
    <property type="protein sequence ID" value="KKA22058.1"/>
    <property type="molecule type" value="Genomic_DNA"/>
</dbReference>
<feature type="compositionally biased region" description="Basic and acidic residues" evidence="1">
    <location>
        <begin position="1"/>
        <end position="11"/>
    </location>
</feature>
<dbReference type="PANTHER" id="PTHR37540">
    <property type="entry name" value="TRANSCRIPTION FACTOR (ACR-2), PUTATIVE-RELATED-RELATED"/>
    <property type="match status" value="1"/>
</dbReference>
<proteinExistence type="predicted"/>
<keyword evidence="3" id="KW-1185">Reference proteome</keyword>
<feature type="region of interest" description="Disordered" evidence="1">
    <location>
        <begin position="1"/>
        <end position="77"/>
    </location>
</feature>
<dbReference type="InterPro" id="IPR021858">
    <property type="entry name" value="Fun_TF"/>
</dbReference>
<dbReference type="PANTHER" id="PTHR37540:SF5">
    <property type="entry name" value="TRANSCRIPTION FACTOR DOMAIN-CONTAINING PROTEIN"/>
    <property type="match status" value="1"/>
</dbReference>
<evidence type="ECO:0000313" key="2">
    <source>
        <dbReference type="EMBL" id="KKA22058.1"/>
    </source>
</evidence>
<reference evidence="2 3" key="1">
    <citation type="submission" date="2015-04" db="EMBL/GenBank/DDBJ databases">
        <authorList>
            <person name="Heijne W.H."/>
            <person name="Fedorova N.D."/>
            <person name="Nierman W.C."/>
            <person name="Vollebregt A.W."/>
            <person name="Zhao Z."/>
            <person name="Wu L."/>
            <person name="Kumar M."/>
            <person name="Stam H."/>
            <person name="van den Berg M.A."/>
            <person name="Pel H.J."/>
        </authorList>
    </citation>
    <scope>NUCLEOTIDE SEQUENCE [LARGE SCALE GENOMIC DNA]</scope>
    <source>
        <strain evidence="2 3">CBS 393.64</strain>
    </source>
</reference>
<gene>
    <name evidence="2" type="ORF">T310_3948</name>
</gene>
<feature type="compositionally biased region" description="Low complexity" evidence="1">
    <location>
        <begin position="25"/>
        <end position="35"/>
    </location>
</feature>
<dbReference type="GeneID" id="25316297"/>
<evidence type="ECO:0000256" key="1">
    <source>
        <dbReference type="SAM" id="MobiDB-lite"/>
    </source>
</evidence>
<comment type="caution">
    <text evidence="2">The sequence shown here is derived from an EMBL/GenBank/DDBJ whole genome shotgun (WGS) entry which is preliminary data.</text>
</comment>
<accession>A0A0F4YWP4</accession>
<dbReference type="AlphaFoldDB" id="A0A0F4YWP4"/>
<name>A0A0F4YWP4_RASE3</name>
<sequence length="517" mass="57260">MRDVRRRERLAGLKRVSKREDRSRASAAEKPASKSSNDRKLPLRSSTSQSSSSEPTSDLIRPKPRHSTSQVTPTPTPMVPNAWFVDPFCTLPGANELPSMTQNLVHYCITVFIPMTFPARTKSFMDEGDKLNVMVKTSLTDAGSFFGLMTISAAHRAALTGRHSDLLHASDSDTRVLYDPDYYLMKARCIREMNEKLRDPSKALSHEAFDTIINLLTSALIVGLFDEARIHLRGLKKMVELRGGITSDNIRNSIFMPAILASDLKTATGLMTKPVFPLPWEPEPLAPEVRQRICPPPSSKLNNLGISLLGNPNFSLPLVRALYGMRDAVLLQHLGNQSPNGLDISDYQLLLKMTSEVEHELLSYPYRPSTGSNPGSGGSNVHVTEPLARVAAICSLNSVIIVSPSSTGLGRALTKHLKQAISSFISTSGLTQMPSPDLDLLAWALFIAAQGSLGQIEQPWFVDRLADVIALRGWKDWEEVAEIMTRYFYLPYLHDPVWRPIWNEAMAHFAVAEVFTG</sequence>
<evidence type="ECO:0000313" key="3">
    <source>
        <dbReference type="Proteomes" id="UP000053958"/>
    </source>
</evidence>
<dbReference type="RefSeq" id="XP_013328670.1">
    <property type="nucleotide sequence ID" value="XM_013473216.1"/>
</dbReference>
<evidence type="ECO:0008006" key="4">
    <source>
        <dbReference type="Google" id="ProtNLM"/>
    </source>
</evidence>
<dbReference type="Pfam" id="PF11951">
    <property type="entry name" value="Fungal_trans_2"/>
    <property type="match status" value="1"/>
</dbReference>
<protein>
    <recommendedName>
        <fullName evidence="4">Tachykinin family protein</fullName>
    </recommendedName>
</protein>
<organism evidence="2 3">
    <name type="scientific">Rasamsonia emersonii (strain ATCC 16479 / CBS 393.64 / IMI 116815)</name>
    <dbReference type="NCBI Taxonomy" id="1408163"/>
    <lineage>
        <taxon>Eukaryota</taxon>
        <taxon>Fungi</taxon>
        <taxon>Dikarya</taxon>
        <taxon>Ascomycota</taxon>
        <taxon>Pezizomycotina</taxon>
        <taxon>Eurotiomycetes</taxon>
        <taxon>Eurotiomycetidae</taxon>
        <taxon>Eurotiales</taxon>
        <taxon>Trichocomaceae</taxon>
        <taxon>Rasamsonia</taxon>
    </lineage>
</organism>
<feature type="compositionally biased region" description="Low complexity" evidence="1">
    <location>
        <begin position="45"/>
        <end position="57"/>
    </location>
</feature>